<feature type="transmembrane region" description="Helical" evidence="5">
    <location>
        <begin position="479"/>
        <end position="498"/>
    </location>
</feature>
<feature type="domain" description="Nodulin-like" evidence="6">
    <location>
        <begin position="19"/>
        <end position="262"/>
    </location>
</feature>
<comment type="caution">
    <text evidence="8">The sequence shown here is derived from an EMBL/GenBank/DDBJ whole genome shotgun (WGS) entry which is preliminary data.</text>
</comment>
<keyword evidence="9" id="KW-1185">Reference proteome</keyword>
<feature type="transmembrane region" description="Helical" evidence="5">
    <location>
        <begin position="303"/>
        <end position="328"/>
    </location>
</feature>
<feature type="transmembrane region" description="Helical" evidence="5">
    <location>
        <begin position="88"/>
        <end position="109"/>
    </location>
</feature>
<organism evidence="8 9">
    <name type="scientific">Polarella glacialis</name>
    <name type="common">Dinoflagellate</name>
    <dbReference type="NCBI Taxonomy" id="89957"/>
    <lineage>
        <taxon>Eukaryota</taxon>
        <taxon>Sar</taxon>
        <taxon>Alveolata</taxon>
        <taxon>Dinophyceae</taxon>
        <taxon>Suessiales</taxon>
        <taxon>Suessiaceae</taxon>
        <taxon>Polarella</taxon>
    </lineage>
</organism>
<evidence type="ECO:0000259" key="6">
    <source>
        <dbReference type="Pfam" id="PF06813"/>
    </source>
</evidence>
<dbReference type="AlphaFoldDB" id="A0A813HKU5"/>
<proteinExistence type="predicted"/>
<feature type="transmembrane region" description="Helical" evidence="5">
    <location>
        <begin position="393"/>
        <end position="412"/>
    </location>
</feature>
<reference evidence="8" key="1">
    <citation type="submission" date="2021-02" db="EMBL/GenBank/DDBJ databases">
        <authorList>
            <person name="Dougan E. K."/>
            <person name="Rhodes N."/>
            <person name="Thang M."/>
            <person name="Chan C."/>
        </authorList>
    </citation>
    <scope>NUCLEOTIDE SEQUENCE</scope>
</reference>
<feature type="transmembrane region" description="Helical" evidence="5">
    <location>
        <begin position="18"/>
        <end position="38"/>
    </location>
</feature>
<dbReference type="GO" id="GO:0016020">
    <property type="term" value="C:membrane"/>
    <property type="evidence" value="ECO:0007669"/>
    <property type="project" value="UniProtKB-SubCell"/>
</dbReference>
<evidence type="ECO:0000313" key="9">
    <source>
        <dbReference type="Proteomes" id="UP000654075"/>
    </source>
</evidence>
<feature type="transmembrane region" description="Helical" evidence="5">
    <location>
        <begin position="115"/>
        <end position="136"/>
    </location>
</feature>
<dbReference type="InterPro" id="IPR056555">
    <property type="entry name" value="NFD4_C"/>
</dbReference>
<dbReference type="OMA" id="PDGLGCY"/>
<dbReference type="Pfam" id="PF06813">
    <property type="entry name" value="Nodulin-like"/>
    <property type="match status" value="1"/>
</dbReference>
<dbReference type="Pfam" id="PF23262">
    <property type="entry name" value="NFD4_C"/>
    <property type="match status" value="1"/>
</dbReference>
<evidence type="ECO:0008006" key="10">
    <source>
        <dbReference type="Google" id="ProtNLM"/>
    </source>
</evidence>
<dbReference type="PANTHER" id="PTHR21576">
    <property type="entry name" value="UNCHARACTERIZED NODULIN-LIKE PROTEIN"/>
    <property type="match status" value="1"/>
</dbReference>
<feature type="transmembrane region" description="Helical" evidence="5">
    <location>
        <begin position="214"/>
        <end position="235"/>
    </location>
</feature>
<dbReference type="InterPro" id="IPR010658">
    <property type="entry name" value="Nodulin-like"/>
</dbReference>
<feature type="transmembrane region" description="Helical" evidence="5">
    <location>
        <begin position="433"/>
        <end position="453"/>
    </location>
</feature>
<evidence type="ECO:0000256" key="3">
    <source>
        <dbReference type="ARBA" id="ARBA00022989"/>
    </source>
</evidence>
<evidence type="ECO:0000256" key="4">
    <source>
        <dbReference type="ARBA" id="ARBA00023136"/>
    </source>
</evidence>
<name>A0A813HKU5_POLGL</name>
<dbReference type="OrthoDB" id="410267at2759"/>
<evidence type="ECO:0000256" key="2">
    <source>
        <dbReference type="ARBA" id="ARBA00022692"/>
    </source>
</evidence>
<dbReference type="SUPFAM" id="SSF103473">
    <property type="entry name" value="MFS general substrate transporter"/>
    <property type="match status" value="2"/>
</dbReference>
<feature type="transmembrane region" description="Helical" evidence="5">
    <location>
        <begin position="180"/>
        <end position="202"/>
    </location>
</feature>
<feature type="transmembrane region" description="Helical" evidence="5">
    <location>
        <begin position="370"/>
        <end position="387"/>
    </location>
</feature>
<sequence>MAGANVGPAGPSPVKNGAWITFASILTMMLTAGTIYGFGEWSRALKRQDGYNLDQFQVETLALASHLGNYMVLDSGYIVSHFGTSTGFALGSSYASIGYFGMWMALALFPGQLPFWLLFVFCVLYGHGCGTIDTAAMSELMADFPQYKGYTVGCTKAYYGLATATVATIYRAAFPSKEENFLLFLAIYSALAGLILVPTVHATKGLVDQPKDKVTFKFNATAVTILLFAVMFFVVQLNAKAIDQSGWWIVLAVVVLGALSPFLLSYGALGDADADNTEVHKVQDTVHSPADMSFFQTVTSMNFYLLFVSLVACQGGGLLMIGNALQILDSFSGEDLDQTSFVSTMSIFNSLGRLLIGLGSEKYAAHLNRPWFLVISASILCVSYTLLVTAGSAVLWPAAAGVSFGYGSLWGVQAPLAQELFGPSDFAMKYTSICLAALAGSFIFSTMLAGKMFDEESERLGTVNGLGQPTCLQTSCFNTSFLVTAACTGLAVALSVWLSMRTARIYAKVQAIGSEAQILDSCEGSEDSEESSSDDRAC</sequence>
<feature type="transmembrane region" description="Helical" evidence="5">
    <location>
        <begin position="247"/>
        <end position="269"/>
    </location>
</feature>
<gene>
    <name evidence="8" type="ORF">PGLA1383_LOCUS53961</name>
</gene>
<keyword evidence="4 5" id="KW-0472">Membrane</keyword>
<comment type="subcellular location">
    <subcellularLocation>
        <location evidence="1">Membrane</location>
        <topology evidence="1">Multi-pass membrane protein</topology>
    </subcellularLocation>
</comment>
<dbReference type="InterPro" id="IPR036259">
    <property type="entry name" value="MFS_trans_sf"/>
</dbReference>
<evidence type="ECO:0000256" key="5">
    <source>
        <dbReference type="SAM" id="Phobius"/>
    </source>
</evidence>
<dbReference type="Gene3D" id="1.20.1720.10">
    <property type="entry name" value="Multidrug resistance protein D"/>
    <property type="match status" value="1"/>
</dbReference>
<feature type="transmembrane region" description="Helical" evidence="5">
    <location>
        <begin position="157"/>
        <end position="174"/>
    </location>
</feature>
<dbReference type="PANTHER" id="PTHR21576:SF158">
    <property type="entry name" value="RIBOSOMAL RNA-PROCESSING PROTEIN 12-LIKE CONSERVED DOMAIN-CONTAINING PROTEIN"/>
    <property type="match status" value="1"/>
</dbReference>
<protein>
    <recommendedName>
        <fullName evidence="10">Nodulin-like domain-containing protein</fullName>
    </recommendedName>
</protein>
<dbReference type="EMBL" id="CAJNNV010032081">
    <property type="protein sequence ID" value="CAE8638865.1"/>
    <property type="molecule type" value="Genomic_DNA"/>
</dbReference>
<evidence type="ECO:0000313" key="8">
    <source>
        <dbReference type="EMBL" id="CAE8638865.1"/>
    </source>
</evidence>
<feature type="domain" description="NFD4 C-terminal" evidence="7">
    <location>
        <begin position="299"/>
        <end position="506"/>
    </location>
</feature>
<accession>A0A813HKU5</accession>
<evidence type="ECO:0000259" key="7">
    <source>
        <dbReference type="Pfam" id="PF23262"/>
    </source>
</evidence>
<evidence type="ECO:0000256" key="1">
    <source>
        <dbReference type="ARBA" id="ARBA00004141"/>
    </source>
</evidence>
<keyword evidence="2 5" id="KW-0812">Transmembrane</keyword>
<keyword evidence="3 5" id="KW-1133">Transmembrane helix</keyword>
<dbReference type="Proteomes" id="UP000654075">
    <property type="component" value="Unassembled WGS sequence"/>
</dbReference>